<keyword evidence="2" id="KW-1185">Reference proteome</keyword>
<name>A0ABY4QHS3_9MYCO</name>
<protein>
    <submittedName>
        <fullName evidence="1">Sulfotransferase family 2 domain-containing protein</fullName>
    </submittedName>
</protein>
<sequence length="500" mass="56519">MANFHDNGSPEFYIQLQKPEKFEWSEQIISIPLFREGRYKALPENFDAKFYLDHHPDVVQARVDPAEHYLEYGRFEGRAVCEATGWAVPDRRCLHQPRKQGVTLVRSDLPQQRPITWRYLGSKTVIRPASPYVFMLDEPLECAIVRPDASVKIRGWAYLEGTPLTLHVVVGEHEVAVASCEIYRPGVVRHFGDKTEGHVGFDVELPVTVRLGQKVELRFTDSSGMVRAVHSLSFGSSDAFQRMFLVHVPKTAGSSVNAFMEDCLGERACASHIESNPEWKFGAGPDTIFEDKVFLSGHVHLRALRHKLTLQNTLVTTMLRDPIDQLISHIAWVRRLADPDEKKRFYQHDAAVQHIATCLAKVDLGSPVHLKKWASELSGEAQSLFDNCQVRYLTDRGQTDRGPTGRVTQRDLQGAIRNLEIFDLVGRSDRVPSFLTKVAEKMRLERSSASDVNVRENVAKTKYGLDSRDPSIREALESLLQFDQVLYDKVAASESVAESV</sequence>
<dbReference type="Proteomes" id="UP001056610">
    <property type="component" value="Chromosome"/>
</dbReference>
<organism evidence="1 2">
    <name type="scientific">Candidatus Mycobacterium methanotrophicum</name>
    <dbReference type="NCBI Taxonomy" id="2943498"/>
    <lineage>
        <taxon>Bacteria</taxon>
        <taxon>Bacillati</taxon>
        <taxon>Actinomycetota</taxon>
        <taxon>Actinomycetes</taxon>
        <taxon>Mycobacteriales</taxon>
        <taxon>Mycobacteriaceae</taxon>
        <taxon>Mycobacterium</taxon>
    </lineage>
</organism>
<accession>A0ABY4QHS3</accession>
<evidence type="ECO:0000313" key="2">
    <source>
        <dbReference type="Proteomes" id="UP001056610"/>
    </source>
</evidence>
<evidence type="ECO:0000313" key="1">
    <source>
        <dbReference type="EMBL" id="UQX10572.1"/>
    </source>
</evidence>
<gene>
    <name evidence="1" type="ORF">M5I08_21380</name>
</gene>
<dbReference type="RefSeq" id="WP_219070481.1">
    <property type="nucleotide sequence ID" value="NZ_CAJUXY010000092.1"/>
</dbReference>
<dbReference type="EMBL" id="CP097320">
    <property type="protein sequence ID" value="UQX10572.1"/>
    <property type="molecule type" value="Genomic_DNA"/>
</dbReference>
<proteinExistence type="predicted"/>
<reference evidence="1" key="1">
    <citation type="submission" date="2022-05" db="EMBL/GenBank/DDBJ databases">
        <title>A methanotrophic Mycobacterium dominates a cave microbial ecosystem.</title>
        <authorList>
            <person name="Van Spanning R.J.M."/>
            <person name="Guan Q."/>
            <person name="Melkonian C."/>
            <person name="Gallant J."/>
            <person name="Polerecky L."/>
            <person name="Flot J.-F."/>
            <person name="Brandt B.W."/>
            <person name="Braster M."/>
            <person name="Iturbe Espinoza P."/>
            <person name="Aerts J."/>
            <person name="Meima-Franke M."/>
            <person name="Piersma S.R."/>
            <person name="Bunduc C."/>
            <person name="Ummels R."/>
            <person name="Pain A."/>
            <person name="Fleming E.J."/>
            <person name="van der Wel N."/>
            <person name="Gherman V.D."/>
            <person name="Sarbu S.M."/>
            <person name="Bodelier P.L.E."/>
            <person name="Bitter W."/>
        </authorList>
    </citation>
    <scope>NUCLEOTIDE SEQUENCE</scope>
    <source>
        <strain evidence="1">Sulfur Cave</strain>
    </source>
</reference>